<evidence type="ECO:0000256" key="1">
    <source>
        <dbReference type="SAM" id="MobiDB-lite"/>
    </source>
</evidence>
<dbReference type="SUPFAM" id="SSF49879">
    <property type="entry name" value="SMAD/FHA domain"/>
    <property type="match status" value="1"/>
</dbReference>
<feature type="compositionally biased region" description="Polar residues" evidence="1">
    <location>
        <begin position="152"/>
        <end position="161"/>
    </location>
</feature>
<evidence type="ECO:0000259" key="2">
    <source>
        <dbReference type="PROSITE" id="PS50006"/>
    </source>
</evidence>
<gene>
    <name evidence="3" type="ORF">Cgig2_006248</name>
</gene>
<dbReference type="InterPro" id="IPR000253">
    <property type="entry name" value="FHA_dom"/>
</dbReference>
<protein>
    <recommendedName>
        <fullName evidence="2">FHA domain-containing protein</fullName>
    </recommendedName>
</protein>
<reference evidence="3" key="1">
    <citation type="submission" date="2022-04" db="EMBL/GenBank/DDBJ databases">
        <title>Carnegiea gigantea Genome sequencing and assembly v2.</title>
        <authorList>
            <person name="Copetti D."/>
            <person name="Sanderson M.J."/>
            <person name="Burquez A."/>
            <person name="Wojciechowski M.F."/>
        </authorList>
    </citation>
    <scope>NUCLEOTIDE SEQUENCE</scope>
    <source>
        <strain evidence="3">SGP5-SGP5p</strain>
        <tissue evidence="3">Aerial part</tissue>
    </source>
</reference>
<feature type="region of interest" description="Disordered" evidence="1">
    <location>
        <begin position="136"/>
        <end position="175"/>
    </location>
</feature>
<dbReference type="Proteomes" id="UP001153076">
    <property type="component" value="Unassembled WGS sequence"/>
</dbReference>
<keyword evidence="4" id="KW-1185">Reference proteome</keyword>
<comment type="caution">
    <text evidence="3">The sequence shown here is derived from an EMBL/GenBank/DDBJ whole genome shotgun (WGS) entry which is preliminary data.</text>
</comment>
<accession>A0A9Q1GQA0</accession>
<name>A0A9Q1GQA0_9CARY</name>
<dbReference type="Pfam" id="PF00498">
    <property type="entry name" value="FHA"/>
    <property type="match status" value="1"/>
</dbReference>
<feature type="compositionally biased region" description="Basic and acidic residues" evidence="1">
    <location>
        <begin position="162"/>
        <end position="174"/>
    </location>
</feature>
<dbReference type="SMART" id="SM00240">
    <property type="entry name" value="FHA"/>
    <property type="match status" value="1"/>
</dbReference>
<dbReference type="OrthoDB" id="420076at2759"/>
<feature type="compositionally biased region" description="Basic and acidic residues" evidence="1">
    <location>
        <begin position="136"/>
        <end position="151"/>
    </location>
</feature>
<feature type="region of interest" description="Disordered" evidence="1">
    <location>
        <begin position="83"/>
        <end position="108"/>
    </location>
</feature>
<proteinExistence type="predicted"/>
<feature type="domain" description="FHA" evidence="2">
    <location>
        <begin position="180"/>
        <end position="231"/>
    </location>
</feature>
<evidence type="ECO:0000313" key="3">
    <source>
        <dbReference type="EMBL" id="KAJ8423165.1"/>
    </source>
</evidence>
<dbReference type="EMBL" id="JAKOGI010002040">
    <property type="protein sequence ID" value="KAJ8423165.1"/>
    <property type="molecule type" value="Genomic_DNA"/>
</dbReference>
<dbReference type="PROSITE" id="PS50006">
    <property type="entry name" value="FHA_DOMAIN"/>
    <property type="match status" value="1"/>
</dbReference>
<evidence type="ECO:0000313" key="4">
    <source>
        <dbReference type="Proteomes" id="UP001153076"/>
    </source>
</evidence>
<sequence length="267" mass="29031">MAIPIVVFPGSHDQATSEGGLEAVGRGGDPEVMVGGGGGRRDWWQLQADDLERPLLTDDSIQLPVEGNEQVKNFAAEPTCFQPEGHLNPPGAHGHTHKQRVSSPATPAANLTKGSLILDINDQLVGQTLRHPFVRVDEEQTKEARDYDSRSTADNYEFQESTSRESLHKVRSTDASKLPVTLGRVPPSHLVLKDSEVSGKHAMINWNLNKLKWELVDMGSLNGTLLNSKPVHHPDSGSRNWGEPKELVSGDVITLGTSSHVNVSSHS</sequence>
<dbReference type="InterPro" id="IPR008984">
    <property type="entry name" value="SMAD_FHA_dom_sf"/>
</dbReference>
<organism evidence="3 4">
    <name type="scientific">Carnegiea gigantea</name>
    <dbReference type="NCBI Taxonomy" id="171969"/>
    <lineage>
        <taxon>Eukaryota</taxon>
        <taxon>Viridiplantae</taxon>
        <taxon>Streptophyta</taxon>
        <taxon>Embryophyta</taxon>
        <taxon>Tracheophyta</taxon>
        <taxon>Spermatophyta</taxon>
        <taxon>Magnoliopsida</taxon>
        <taxon>eudicotyledons</taxon>
        <taxon>Gunneridae</taxon>
        <taxon>Pentapetalae</taxon>
        <taxon>Caryophyllales</taxon>
        <taxon>Cactineae</taxon>
        <taxon>Cactaceae</taxon>
        <taxon>Cactoideae</taxon>
        <taxon>Echinocereeae</taxon>
        <taxon>Carnegiea</taxon>
    </lineage>
</organism>
<dbReference type="Gene3D" id="2.60.200.20">
    <property type="match status" value="1"/>
</dbReference>
<dbReference type="AlphaFoldDB" id="A0A9Q1GQA0"/>